<sequence>MKVEINYKMLRILVILLIILITSIFIITVLGRGEIIHKFSFKNIITVPNEQEFNYNILNIYGDVHIEGKAIGNIATICSDVYVNGEVKGNIISLFGKIYKGQKGKIYGKELEISKEKRDMFTRNSILDINQLLYIIFGIISCQSLYFIDIKQRLRVASNFPNSISKKLKYGYIIEFGGILLLAILIFSFLGIQFSPSIGLIPLVFLVGFIMYLIGFISVMIYIGMKINLNLNTKISYPVYISLFVIIYSFIRNIPYLGVIIGVFLVIPLSMGMIYIEYFHNCLNRLNSSLDEESR</sequence>
<dbReference type="EMBL" id="JDRY01000034">
    <property type="protein sequence ID" value="KGM99367.1"/>
    <property type="molecule type" value="Genomic_DNA"/>
</dbReference>
<name>A0A0A0IEH5_CLOBO</name>
<feature type="transmembrane region" description="Helical" evidence="1">
    <location>
        <begin position="198"/>
        <end position="223"/>
    </location>
</feature>
<feature type="transmembrane region" description="Helical" evidence="1">
    <location>
        <begin position="131"/>
        <end position="149"/>
    </location>
</feature>
<keyword evidence="1" id="KW-0472">Membrane</keyword>
<proteinExistence type="predicted"/>
<comment type="caution">
    <text evidence="2">The sequence shown here is derived from an EMBL/GenBank/DDBJ whole genome shotgun (WGS) entry which is preliminary data.</text>
</comment>
<keyword evidence="1" id="KW-0812">Transmembrane</keyword>
<evidence type="ECO:0000256" key="1">
    <source>
        <dbReference type="SAM" id="Phobius"/>
    </source>
</evidence>
<evidence type="ECO:0000313" key="3">
    <source>
        <dbReference type="Proteomes" id="UP000030014"/>
    </source>
</evidence>
<accession>A0A0A0IEH5</accession>
<feature type="transmembrane region" description="Helical" evidence="1">
    <location>
        <begin position="170"/>
        <end position="192"/>
    </location>
</feature>
<feature type="transmembrane region" description="Helical" evidence="1">
    <location>
        <begin position="257"/>
        <end position="276"/>
    </location>
</feature>
<dbReference type="RefSeq" id="WP_039257574.1">
    <property type="nucleotide sequence ID" value="NZ_JDRY01000034.1"/>
</dbReference>
<protein>
    <submittedName>
        <fullName evidence="2">Membrane protein</fullName>
    </submittedName>
</protein>
<feature type="transmembrane region" description="Helical" evidence="1">
    <location>
        <begin position="235"/>
        <end position="251"/>
    </location>
</feature>
<reference evidence="2 3" key="1">
    <citation type="submission" date="2014-01" db="EMBL/GenBank/DDBJ databases">
        <title>Plasmidome dynamics in the species complex Clostridium novyi sensu lato converts strains of independent lineages into distinctly different pathogens.</title>
        <authorList>
            <person name="Skarin H."/>
            <person name="Segerman B."/>
        </authorList>
    </citation>
    <scope>NUCLEOTIDE SEQUENCE [LARGE SCALE GENOMIC DNA]</scope>
    <source>
        <strain evidence="2 3">DC5</strain>
    </source>
</reference>
<feature type="transmembrane region" description="Helical" evidence="1">
    <location>
        <begin position="12"/>
        <end position="31"/>
    </location>
</feature>
<keyword evidence="1" id="KW-1133">Transmembrane helix</keyword>
<gene>
    <name evidence="2" type="ORF">Z955_07330</name>
</gene>
<organism evidence="2 3">
    <name type="scientific">Clostridium botulinum C/D str. DC5</name>
    <dbReference type="NCBI Taxonomy" id="1443128"/>
    <lineage>
        <taxon>Bacteria</taxon>
        <taxon>Bacillati</taxon>
        <taxon>Bacillota</taxon>
        <taxon>Clostridia</taxon>
        <taxon>Eubacteriales</taxon>
        <taxon>Clostridiaceae</taxon>
        <taxon>Clostridium</taxon>
    </lineage>
</organism>
<dbReference type="Proteomes" id="UP000030014">
    <property type="component" value="Unassembled WGS sequence"/>
</dbReference>
<dbReference type="AlphaFoldDB" id="A0A0A0IEH5"/>
<evidence type="ECO:0000313" key="2">
    <source>
        <dbReference type="EMBL" id="KGM99367.1"/>
    </source>
</evidence>